<comment type="caution">
    <text evidence="2">The sequence shown here is derived from an EMBL/GenBank/DDBJ whole genome shotgun (WGS) entry which is preliminary data.</text>
</comment>
<organism evidence="2">
    <name type="scientific">bioreactor metagenome</name>
    <dbReference type="NCBI Taxonomy" id="1076179"/>
    <lineage>
        <taxon>unclassified sequences</taxon>
        <taxon>metagenomes</taxon>
        <taxon>ecological metagenomes</taxon>
    </lineage>
</organism>
<evidence type="ECO:0000256" key="1">
    <source>
        <dbReference type="SAM" id="MobiDB-lite"/>
    </source>
</evidence>
<protein>
    <submittedName>
        <fullName evidence="2">Uncharacterized protein</fullName>
    </submittedName>
</protein>
<evidence type="ECO:0000313" key="2">
    <source>
        <dbReference type="EMBL" id="MPN03029.1"/>
    </source>
</evidence>
<gene>
    <name evidence="2" type="ORF">SDC9_150252</name>
</gene>
<accession>A0A645EPE8</accession>
<dbReference type="AlphaFoldDB" id="A0A645EPE8"/>
<name>A0A645EPE8_9ZZZZ</name>
<dbReference type="EMBL" id="VSSQ01048977">
    <property type="protein sequence ID" value="MPN03029.1"/>
    <property type="molecule type" value="Genomic_DNA"/>
</dbReference>
<feature type="compositionally biased region" description="Polar residues" evidence="1">
    <location>
        <begin position="85"/>
        <end position="108"/>
    </location>
</feature>
<feature type="region of interest" description="Disordered" evidence="1">
    <location>
        <begin position="85"/>
        <end position="110"/>
    </location>
</feature>
<reference evidence="2" key="1">
    <citation type="submission" date="2019-08" db="EMBL/GenBank/DDBJ databases">
        <authorList>
            <person name="Kucharzyk K."/>
            <person name="Murdoch R.W."/>
            <person name="Higgins S."/>
            <person name="Loffler F."/>
        </authorList>
    </citation>
    <scope>NUCLEOTIDE SEQUENCE</scope>
</reference>
<proteinExistence type="predicted"/>
<sequence>MAMPNATTSLMICSTVPAPTGSNWLAQVATTLIAVDTTSEIISRKPIAITYASPRSRSDAMCHQALSGLGSCWPRLHRFCKDDCSSTNTPVAPDSSSTKPATEATQPSEGLRALDSAMRTTSAPRSPTTLLTCASRLDSRYDWSIHQLSTPTSSSSKGARLNMP</sequence>